<dbReference type="SUPFAM" id="SSF46689">
    <property type="entry name" value="Homeodomain-like"/>
    <property type="match status" value="1"/>
</dbReference>
<dbReference type="Proteomes" id="UP000078558">
    <property type="component" value="Chromosome I"/>
</dbReference>
<dbReference type="RefSeq" id="WP_197707111.1">
    <property type="nucleotide sequence ID" value="NZ_LT907988.1"/>
</dbReference>
<evidence type="ECO:0000313" key="5">
    <source>
        <dbReference type="EMBL" id="SOE51994.1"/>
    </source>
</evidence>
<dbReference type="GO" id="GO:0006096">
    <property type="term" value="P:glycolytic process"/>
    <property type="evidence" value="ECO:0007669"/>
    <property type="project" value="UniProtKB-KW"/>
</dbReference>
<accession>A0A1C3K2X8</accession>
<reference evidence="4 6" key="1">
    <citation type="submission" date="2016-06" db="EMBL/GenBank/DDBJ databases">
        <authorList>
            <person name="Kjaerup R.B."/>
            <person name="Dalgaard T.S."/>
            <person name="Juul-Madsen H.R."/>
        </authorList>
    </citation>
    <scope>NUCLEOTIDE SEQUENCE [LARGE SCALE GENOMIC DNA]</scope>
    <source>
        <strain evidence="4">Orrdi1</strain>
    </source>
</reference>
<evidence type="ECO:0000259" key="3">
    <source>
        <dbReference type="PROSITE" id="PS51464"/>
    </source>
</evidence>
<dbReference type="PANTHER" id="PTHR30514:SF1">
    <property type="entry name" value="HTH-TYPE TRANSCRIPTIONAL REGULATOR HEXR-RELATED"/>
    <property type="match status" value="1"/>
</dbReference>
<feature type="domain" description="SIS" evidence="3">
    <location>
        <begin position="133"/>
        <end position="270"/>
    </location>
</feature>
<protein>
    <submittedName>
        <fullName evidence="4">Transcriptional regulators</fullName>
    </submittedName>
</protein>
<dbReference type="InterPro" id="IPR009057">
    <property type="entry name" value="Homeodomain-like_sf"/>
</dbReference>
<evidence type="ECO:0000313" key="4">
    <source>
        <dbReference type="EMBL" id="SBT25794.1"/>
    </source>
</evidence>
<dbReference type="PANTHER" id="PTHR30514">
    <property type="entry name" value="GLUCOKINASE"/>
    <property type="match status" value="1"/>
</dbReference>
<name>A0A1C3K2X8_9BURK</name>
<dbReference type="PROSITE" id="PS51464">
    <property type="entry name" value="SIS"/>
    <property type="match status" value="1"/>
</dbReference>
<dbReference type="EMBL" id="FLRC01000022">
    <property type="protein sequence ID" value="SBT25794.1"/>
    <property type="molecule type" value="Genomic_DNA"/>
</dbReference>
<dbReference type="Pfam" id="PF01418">
    <property type="entry name" value="HTH_6"/>
    <property type="match status" value="1"/>
</dbReference>
<proteinExistence type="predicted"/>
<dbReference type="SUPFAM" id="SSF53697">
    <property type="entry name" value="SIS domain"/>
    <property type="match status" value="1"/>
</dbReference>
<reference evidence="5 6" key="2">
    <citation type="submission" date="2017-08" db="EMBL/GenBank/DDBJ databases">
        <authorList>
            <person name="de Groot N.N."/>
        </authorList>
    </citation>
    <scope>NUCLEOTIDE SEQUENCE [LARGE SCALE GENOMIC DNA]</scope>
    <source>
        <strain evidence="5">Orrdi1</strain>
    </source>
</reference>
<dbReference type="GO" id="GO:0003677">
    <property type="term" value="F:DNA binding"/>
    <property type="evidence" value="ECO:0007669"/>
    <property type="project" value="InterPro"/>
</dbReference>
<dbReference type="KEGG" id="odi:ODI_R3844"/>
<keyword evidence="1" id="KW-0324">Glycolysis</keyword>
<evidence type="ECO:0000313" key="6">
    <source>
        <dbReference type="Proteomes" id="UP000078558"/>
    </source>
</evidence>
<dbReference type="InterPro" id="IPR036388">
    <property type="entry name" value="WH-like_DNA-bd_sf"/>
</dbReference>
<gene>
    <name evidence="4" type="ORF">ODI_01421</name>
    <name evidence="5" type="ORF">ODI_R3844</name>
</gene>
<evidence type="ECO:0000259" key="2">
    <source>
        <dbReference type="PROSITE" id="PS51071"/>
    </source>
</evidence>
<dbReference type="InterPro" id="IPR001347">
    <property type="entry name" value="SIS_dom"/>
</dbReference>
<dbReference type="PROSITE" id="PS51071">
    <property type="entry name" value="HTH_RPIR"/>
    <property type="match status" value="1"/>
</dbReference>
<dbReference type="InterPro" id="IPR047640">
    <property type="entry name" value="RpiR-like"/>
</dbReference>
<sequence length="290" mass="31109">METVPGQLDRFGDRLRARRARLSARMRLVADFIDQNRASAVSLSAIELAKEIGVSDATVIRTVQALGFEGLVELKATLASAMGERDIISIKMAATLGGVQQDAEHAMDYVIQEHRHALDHLDLPENRRAVARAVAVLGQAQRIAVFGIGASGLLADYAVRLFARNGKPAYALNRTGIALAEQLLEMSPGDALIVMVQQNIHREVAVTLQEAARLDVPVIVVTGQRRRALSSQCDEVIIVPRASAGDAPLHGPTLACLEMLMLGVAALTAESSLDSMARLVSLRKALRGGK</sequence>
<keyword evidence="6" id="KW-1185">Reference proteome</keyword>
<dbReference type="GO" id="GO:0097367">
    <property type="term" value="F:carbohydrate derivative binding"/>
    <property type="evidence" value="ECO:0007669"/>
    <property type="project" value="InterPro"/>
</dbReference>
<dbReference type="InterPro" id="IPR046348">
    <property type="entry name" value="SIS_dom_sf"/>
</dbReference>
<dbReference type="Gene3D" id="1.10.10.10">
    <property type="entry name" value="Winged helix-like DNA-binding domain superfamily/Winged helix DNA-binding domain"/>
    <property type="match status" value="1"/>
</dbReference>
<dbReference type="CDD" id="cd04795">
    <property type="entry name" value="SIS"/>
    <property type="match status" value="1"/>
</dbReference>
<organism evidence="4 6">
    <name type="scientific">Orrella dioscoreae</name>
    <dbReference type="NCBI Taxonomy" id="1851544"/>
    <lineage>
        <taxon>Bacteria</taxon>
        <taxon>Pseudomonadati</taxon>
        <taxon>Pseudomonadota</taxon>
        <taxon>Betaproteobacteria</taxon>
        <taxon>Burkholderiales</taxon>
        <taxon>Alcaligenaceae</taxon>
        <taxon>Orrella</taxon>
    </lineage>
</organism>
<dbReference type="AlphaFoldDB" id="A0A1C3K2X8"/>
<dbReference type="Pfam" id="PF01380">
    <property type="entry name" value="SIS"/>
    <property type="match status" value="1"/>
</dbReference>
<dbReference type="EMBL" id="LT907988">
    <property type="protein sequence ID" value="SOE51994.1"/>
    <property type="molecule type" value="Genomic_DNA"/>
</dbReference>
<feature type="domain" description="HTH rpiR-type" evidence="2">
    <location>
        <begin position="9"/>
        <end position="85"/>
    </location>
</feature>
<dbReference type="InterPro" id="IPR000281">
    <property type="entry name" value="HTH_RpiR"/>
</dbReference>
<evidence type="ECO:0000256" key="1">
    <source>
        <dbReference type="ARBA" id="ARBA00023152"/>
    </source>
</evidence>
<dbReference type="Gene3D" id="3.40.50.10490">
    <property type="entry name" value="Glucose-6-phosphate isomerase like protein, domain 1"/>
    <property type="match status" value="1"/>
</dbReference>
<dbReference type="GO" id="GO:0003700">
    <property type="term" value="F:DNA-binding transcription factor activity"/>
    <property type="evidence" value="ECO:0007669"/>
    <property type="project" value="InterPro"/>
</dbReference>
<dbReference type="STRING" id="1851544.ODI_01421"/>